<dbReference type="InterPro" id="IPR000477">
    <property type="entry name" value="RT_dom"/>
</dbReference>
<dbReference type="Gene3D" id="3.60.10.10">
    <property type="entry name" value="Endonuclease/exonuclease/phosphatase"/>
    <property type="match status" value="1"/>
</dbReference>
<gene>
    <name evidence="2" type="ORF">Sradi_5429900</name>
</gene>
<sequence length="599" mass="67562">MPWIILGDFNCVKSPAEKQLGVPPTWYELKDFSDCCLALGLHDAQTTGCYYTWYSNSDSNPVWCKLDRVLLNNDWLEAGFHCTAHFNPPGCLSDHSPDHPDFIPTVERRWGLNVEGTPQFRLCRKLKALKSSLKAFNNMHYSHISVRAKEADLALQVAQTHLESNPGDVTVRDSLGDLRKKATFLAEAERHFYFQKAKIHFLKQGDRNTKFFHDMVKRNAARNSIMAITKADGSIITSARKLPRNSLISTHRSWSHRQRSKPVFQISDNKAPGPDGYTSCFFKKAWNIVGDLVCRAVTDFFRSGRMLRQLNHTIIALVPKSEHSPSVADYRPISCCNVIYKVITKIIADRLSPALMQLIDRSQAAFVGGRNITDNIFLAQEMVRQYSRKRISPRCTINVDLRKAFDSVSWTFLSRVLHGYGFPPLFISWIMECVSTTSFSVALNGSLHGHFPGKKGLRQGDPMSPALFLLCMEYFSRLIKGSTTNSDFNFHPKCEKLKITHLLFADDLMLFSRGDLPSIRILMECLQEFRDVSGLAVNTAKSNIFTAGIQNDTLDEVLAMTEFARGHMPVRYLGIPLSGSAALSHRLLAAGGPNCRLYL</sequence>
<dbReference type="InterPro" id="IPR043502">
    <property type="entry name" value="DNA/RNA_pol_sf"/>
</dbReference>
<dbReference type="SUPFAM" id="SSF56219">
    <property type="entry name" value="DNase I-like"/>
    <property type="match status" value="1"/>
</dbReference>
<dbReference type="EMBL" id="JACGWJ010000025">
    <property type="protein sequence ID" value="KAL0315517.1"/>
    <property type="molecule type" value="Genomic_DNA"/>
</dbReference>
<evidence type="ECO:0000259" key="1">
    <source>
        <dbReference type="PROSITE" id="PS50878"/>
    </source>
</evidence>
<protein>
    <submittedName>
        <fullName evidence="2">Retrovirus-related Pol polyprotein from type-2 retrotransposable element R2DM</fullName>
    </submittedName>
</protein>
<proteinExistence type="predicted"/>
<dbReference type="PROSITE" id="PS50878">
    <property type="entry name" value="RT_POL"/>
    <property type="match status" value="1"/>
</dbReference>
<dbReference type="InterPro" id="IPR052343">
    <property type="entry name" value="Retrotransposon-Effector_Assoc"/>
</dbReference>
<dbReference type="PANTHER" id="PTHR46890:SF48">
    <property type="entry name" value="RNA-DIRECTED DNA POLYMERASE"/>
    <property type="match status" value="1"/>
</dbReference>
<dbReference type="Pfam" id="PF00078">
    <property type="entry name" value="RVT_1"/>
    <property type="match status" value="1"/>
</dbReference>
<dbReference type="Pfam" id="PF03372">
    <property type="entry name" value="Exo_endo_phos"/>
    <property type="match status" value="1"/>
</dbReference>
<dbReference type="AlphaFoldDB" id="A0AAW2LAQ2"/>
<accession>A0AAW2LAQ2</accession>
<dbReference type="CDD" id="cd01650">
    <property type="entry name" value="RT_nLTR_like"/>
    <property type="match status" value="1"/>
</dbReference>
<name>A0AAW2LAQ2_SESRA</name>
<reference evidence="2" key="2">
    <citation type="journal article" date="2024" name="Plant">
        <title>Genomic evolution and insights into agronomic trait innovations of Sesamum species.</title>
        <authorList>
            <person name="Miao H."/>
            <person name="Wang L."/>
            <person name="Qu L."/>
            <person name="Liu H."/>
            <person name="Sun Y."/>
            <person name="Le M."/>
            <person name="Wang Q."/>
            <person name="Wei S."/>
            <person name="Zheng Y."/>
            <person name="Lin W."/>
            <person name="Duan Y."/>
            <person name="Cao H."/>
            <person name="Xiong S."/>
            <person name="Wang X."/>
            <person name="Wei L."/>
            <person name="Li C."/>
            <person name="Ma Q."/>
            <person name="Ju M."/>
            <person name="Zhao R."/>
            <person name="Li G."/>
            <person name="Mu C."/>
            <person name="Tian Q."/>
            <person name="Mei H."/>
            <person name="Zhang T."/>
            <person name="Gao T."/>
            <person name="Zhang H."/>
        </authorList>
    </citation>
    <scope>NUCLEOTIDE SEQUENCE</scope>
    <source>
        <strain evidence="2">G02</strain>
    </source>
</reference>
<comment type="caution">
    <text evidence="2">The sequence shown here is derived from an EMBL/GenBank/DDBJ whole genome shotgun (WGS) entry which is preliminary data.</text>
</comment>
<dbReference type="PANTHER" id="PTHR46890">
    <property type="entry name" value="NON-LTR RETROLELEMENT REVERSE TRANSCRIPTASE-LIKE PROTEIN-RELATED"/>
    <property type="match status" value="1"/>
</dbReference>
<dbReference type="InterPro" id="IPR036691">
    <property type="entry name" value="Endo/exonu/phosph_ase_sf"/>
</dbReference>
<dbReference type="InterPro" id="IPR005135">
    <property type="entry name" value="Endo/exonuclease/phosphatase"/>
</dbReference>
<feature type="domain" description="Reverse transcriptase" evidence="1">
    <location>
        <begin position="299"/>
        <end position="577"/>
    </location>
</feature>
<dbReference type="SUPFAM" id="SSF56672">
    <property type="entry name" value="DNA/RNA polymerases"/>
    <property type="match status" value="1"/>
</dbReference>
<organism evidence="2">
    <name type="scientific">Sesamum radiatum</name>
    <name type="common">Black benniseed</name>
    <dbReference type="NCBI Taxonomy" id="300843"/>
    <lineage>
        <taxon>Eukaryota</taxon>
        <taxon>Viridiplantae</taxon>
        <taxon>Streptophyta</taxon>
        <taxon>Embryophyta</taxon>
        <taxon>Tracheophyta</taxon>
        <taxon>Spermatophyta</taxon>
        <taxon>Magnoliopsida</taxon>
        <taxon>eudicotyledons</taxon>
        <taxon>Gunneridae</taxon>
        <taxon>Pentapetalae</taxon>
        <taxon>asterids</taxon>
        <taxon>lamiids</taxon>
        <taxon>Lamiales</taxon>
        <taxon>Pedaliaceae</taxon>
        <taxon>Sesamum</taxon>
    </lineage>
</organism>
<evidence type="ECO:0000313" key="2">
    <source>
        <dbReference type="EMBL" id="KAL0315517.1"/>
    </source>
</evidence>
<reference evidence="2" key="1">
    <citation type="submission" date="2020-06" db="EMBL/GenBank/DDBJ databases">
        <authorList>
            <person name="Li T."/>
            <person name="Hu X."/>
            <person name="Zhang T."/>
            <person name="Song X."/>
            <person name="Zhang H."/>
            <person name="Dai N."/>
            <person name="Sheng W."/>
            <person name="Hou X."/>
            <person name="Wei L."/>
        </authorList>
    </citation>
    <scope>NUCLEOTIDE SEQUENCE</scope>
    <source>
        <strain evidence="2">G02</strain>
        <tissue evidence="2">Leaf</tissue>
    </source>
</reference>